<dbReference type="SMART" id="SM00248">
    <property type="entry name" value="ANK"/>
    <property type="match status" value="15"/>
</dbReference>
<evidence type="ECO:0000256" key="3">
    <source>
        <dbReference type="PROSITE-ProRule" id="PRU00023"/>
    </source>
</evidence>
<feature type="repeat" description="ANK" evidence="3">
    <location>
        <begin position="409"/>
        <end position="441"/>
    </location>
</feature>
<keyword evidence="1" id="KW-0677">Repeat</keyword>
<dbReference type="SUPFAM" id="SSF57850">
    <property type="entry name" value="RING/U-box"/>
    <property type="match status" value="1"/>
</dbReference>
<keyword evidence="2 3" id="KW-0040">ANK repeat</keyword>
<evidence type="ECO:0000256" key="1">
    <source>
        <dbReference type="ARBA" id="ARBA00022737"/>
    </source>
</evidence>
<dbReference type="InterPro" id="IPR002110">
    <property type="entry name" value="Ankyrin_rpt"/>
</dbReference>
<dbReference type="Gene3D" id="1.25.40.20">
    <property type="entry name" value="Ankyrin repeat-containing domain"/>
    <property type="match status" value="4"/>
</dbReference>
<dbReference type="Proteomes" id="UP000800035">
    <property type="component" value="Unassembled WGS sequence"/>
</dbReference>
<dbReference type="OrthoDB" id="3673852at2759"/>
<evidence type="ECO:0000313" key="5">
    <source>
        <dbReference type="EMBL" id="KAF1957733.1"/>
    </source>
</evidence>
<dbReference type="Pfam" id="PF12796">
    <property type="entry name" value="Ank_2"/>
    <property type="match status" value="3"/>
</dbReference>
<reference evidence="5" key="1">
    <citation type="journal article" date="2020" name="Stud. Mycol.">
        <title>101 Dothideomycetes genomes: a test case for predicting lifestyles and emergence of pathogens.</title>
        <authorList>
            <person name="Haridas S."/>
            <person name="Albert R."/>
            <person name="Binder M."/>
            <person name="Bloem J."/>
            <person name="Labutti K."/>
            <person name="Salamov A."/>
            <person name="Andreopoulos B."/>
            <person name="Baker S."/>
            <person name="Barry K."/>
            <person name="Bills G."/>
            <person name="Bluhm B."/>
            <person name="Cannon C."/>
            <person name="Castanera R."/>
            <person name="Culley D."/>
            <person name="Daum C."/>
            <person name="Ezra D."/>
            <person name="Gonzalez J."/>
            <person name="Henrissat B."/>
            <person name="Kuo A."/>
            <person name="Liang C."/>
            <person name="Lipzen A."/>
            <person name="Lutzoni F."/>
            <person name="Magnuson J."/>
            <person name="Mondo S."/>
            <person name="Nolan M."/>
            <person name="Ohm R."/>
            <person name="Pangilinan J."/>
            <person name="Park H.-J."/>
            <person name="Ramirez L."/>
            <person name="Alfaro M."/>
            <person name="Sun H."/>
            <person name="Tritt A."/>
            <person name="Yoshinaga Y."/>
            <person name="Zwiers L.-H."/>
            <person name="Turgeon B."/>
            <person name="Goodwin S."/>
            <person name="Spatafora J."/>
            <person name="Crous P."/>
            <person name="Grigoriev I."/>
        </authorList>
    </citation>
    <scope>NUCLEOTIDE SEQUENCE</scope>
    <source>
        <strain evidence="5">CBS 675.92</strain>
    </source>
</reference>
<feature type="repeat" description="ANK" evidence="3">
    <location>
        <begin position="607"/>
        <end position="639"/>
    </location>
</feature>
<dbReference type="PROSITE" id="PS50088">
    <property type="entry name" value="ANK_REPEAT"/>
    <property type="match status" value="4"/>
</dbReference>
<proteinExistence type="predicted"/>
<evidence type="ECO:0000313" key="6">
    <source>
        <dbReference type="Proteomes" id="UP000800035"/>
    </source>
</evidence>
<evidence type="ECO:0000256" key="4">
    <source>
        <dbReference type="SAM" id="MobiDB-lite"/>
    </source>
</evidence>
<name>A0A6A5TXZ1_9PLEO</name>
<dbReference type="PROSITE" id="PS50297">
    <property type="entry name" value="ANK_REP_REGION"/>
    <property type="match status" value="2"/>
</dbReference>
<feature type="repeat" description="ANK" evidence="3">
    <location>
        <begin position="442"/>
        <end position="474"/>
    </location>
</feature>
<organism evidence="5 6">
    <name type="scientific">Byssothecium circinans</name>
    <dbReference type="NCBI Taxonomy" id="147558"/>
    <lineage>
        <taxon>Eukaryota</taxon>
        <taxon>Fungi</taxon>
        <taxon>Dikarya</taxon>
        <taxon>Ascomycota</taxon>
        <taxon>Pezizomycotina</taxon>
        <taxon>Dothideomycetes</taxon>
        <taxon>Pleosporomycetidae</taxon>
        <taxon>Pleosporales</taxon>
        <taxon>Massarineae</taxon>
        <taxon>Massarinaceae</taxon>
        <taxon>Byssothecium</taxon>
    </lineage>
</organism>
<sequence length="997" mass="109992">MTLEALSNHHGVPKCPPAPESRLSFSGYAIKYWPQHAQLAGSQLWEADEPTMSSFGDLSLLGSWAKAYWTHSGRMLPENDDLPTATSILAENGLGDAVDKVLSLHRNCRSFTREFITSLEAAAKTGNKQVLWQLVKSGVPPGVSFDEAILAAVDSMDSETTHMLLEKVKREPDLFVDPTTALHRAVILGLHDVLDRIVTFIATKNSTLDTRKSFMVSACGGGNLAIVKFLLDRKADLHLGNIEEEEVSKWLSRACIYGHHEVANYLAKETVSLATGPIAITFGQSQTLKSMLDKFVHYDPTFLTHNDLVTHSIRFRRPHCCKVMMDYLCESPDYRESLKEQMKLLMDLAINLADLAIIEILIVFGAKLNPCAAILSVIDSSENIEAWINSFFRMDAQAWSSLAYYQSALDNALLLYAAPKGKLELTKLLVSKGANIGAEDSAKRTSLYMATMRTHTDVAEALVEAGANLKVRRNGEYSLSPVDVAAGYCSHRLLSYMLAKAGDVHALSAETHTPLDLAVQQNKVDSVGVLLNHTPDLKPPENRAYVLHAAVYNGNLRIVTMLLEAGADPCYKSIGLPYSLLCVWNNSIKILEKLVSYGMQLEQTSLKGNQALHCLSSKTDLPVIKYLVCRGASLEAVSTLAMVKLLVSHGADPANAVESIHGTPFQAACKRREGTAKKRILSYLLETGKITAEKSSSLLGPNIITASLHTESSVVEKMLDLKENSSDKVRRDIVNIQGNYGQRPVHFALRSSIKHVDVLHGAGADMLARDLIKQGPLHFAVAGGRLDLVQYVLKENGNLVHEEDSHGWTPLLCALRVGWRAHLGRRLYVVQELLQRGASKMVQGKGAKGRVWTALLIASYHGLDQKIIDLVTPTTEEVRASEDRQFWENHLAQKHRQARRIEDSHCNVCLTITYGFHYVCDDCKDINFVLCSKCYLSKEDVHPDHDFSPKLEDDEYVSEDEESDASQSENGEETDALNGGSEVVSQSDSKQNVQGTP</sequence>
<dbReference type="PANTHER" id="PTHR24198:SF165">
    <property type="entry name" value="ANKYRIN REPEAT-CONTAINING PROTEIN-RELATED"/>
    <property type="match status" value="1"/>
</dbReference>
<feature type="region of interest" description="Disordered" evidence="4">
    <location>
        <begin position="945"/>
        <end position="997"/>
    </location>
</feature>
<dbReference type="PANTHER" id="PTHR24198">
    <property type="entry name" value="ANKYRIN REPEAT AND PROTEIN KINASE DOMAIN-CONTAINING PROTEIN"/>
    <property type="match status" value="1"/>
</dbReference>
<gene>
    <name evidence="5" type="ORF">CC80DRAFT_546798</name>
</gene>
<keyword evidence="6" id="KW-1185">Reference proteome</keyword>
<feature type="repeat" description="ANK" evidence="3">
    <location>
        <begin position="542"/>
        <end position="574"/>
    </location>
</feature>
<evidence type="ECO:0000256" key="2">
    <source>
        <dbReference type="ARBA" id="ARBA00023043"/>
    </source>
</evidence>
<dbReference type="SUPFAM" id="SSF48403">
    <property type="entry name" value="Ankyrin repeat"/>
    <property type="match status" value="3"/>
</dbReference>
<dbReference type="EMBL" id="ML976988">
    <property type="protein sequence ID" value="KAF1957733.1"/>
    <property type="molecule type" value="Genomic_DNA"/>
</dbReference>
<protein>
    <submittedName>
        <fullName evidence="5">Ankyrin</fullName>
    </submittedName>
</protein>
<feature type="compositionally biased region" description="Acidic residues" evidence="4">
    <location>
        <begin position="952"/>
        <end position="975"/>
    </location>
</feature>
<accession>A0A6A5TXZ1</accession>
<dbReference type="AlphaFoldDB" id="A0A6A5TXZ1"/>
<dbReference type="CDD" id="cd02249">
    <property type="entry name" value="ZZ"/>
    <property type="match status" value="1"/>
</dbReference>
<dbReference type="InterPro" id="IPR036770">
    <property type="entry name" value="Ankyrin_rpt-contain_sf"/>
</dbReference>
<feature type="compositionally biased region" description="Polar residues" evidence="4">
    <location>
        <begin position="983"/>
        <end position="997"/>
    </location>
</feature>